<reference evidence="1" key="1">
    <citation type="submission" date="2020-04" db="EMBL/GenBank/DDBJ databases">
        <authorList>
            <person name="Chiriac C."/>
            <person name="Salcher M."/>
            <person name="Ghai R."/>
            <person name="Kavagutti S V."/>
        </authorList>
    </citation>
    <scope>NUCLEOTIDE SEQUENCE</scope>
</reference>
<organism evidence="1">
    <name type="scientific">uncultured Caudovirales phage</name>
    <dbReference type="NCBI Taxonomy" id="2100421"/>
    <lineage>
        <taxon>Viruses</taxon>
        <taxon>Duplodnaviria</taxon>
        <taxon>Heunggongvirae</taxon>
        <taxon>Uroviricota</taxon>
        <taxon>Caudoviricetes</taxon>
        <taxon>Peduoviridae</taxon>
        <taxon>Maltschvirus</taxon>
        <taxon>Maltschvirus maltsch</taxon>
    </lineage>
</organism>
<proteinExistence type="predicted"/>
<name>A0A6J5NV49_9CAUD</name>
<evidence type="ECO:0000313" key="1">
    <source>
        <dbReference type="EMBL" id="CAB4163359.1"/>
    </source>
</evidence>
<accession>A0A6J5NV49</accession>
<dbReference type="EMBL" id="LR796746">
    <property type="protein sequence ID" value="CAB4163359.1"/>
    <property type="molecule type" value="Genomic_DNA"/>
</dbReference>
<dbReference type="InterPro" id="IPR010064">
    <property type="entry name" value="HK97-gp10_tail"/>
</dbReference>
<protein>
    <submittedName>
        <fullName evidence="1">Bacteriophage HK97-gp10, putative tail-component</fullName>
    </submittedName>
</protein>
<sequence length="175" mass="19121">MKIDVDLSGFNELIKDLGEGIEHAIRPAAQAGAQVIYDEAKSNVERIGKKTGNLASAIYQAFDKRASTNVLAAYSVSWNAAKAPHGSLIEYGHISRYVSYVGKDGKFHTMIRPEKRGQKKPGRRASQAEKDAFYVVRKGGAVQIPAQPFMRPAADKLDKAAAAVEAEFFKRINAL</sequence>
<dbReference type="Pfam" id="PF04883">
    <property type="entry name" value="HK97-gp10_like"/>
    <property type="match status" value="1"/>
</dbReference>
<gene>
    <name evidence="1" type="ORF">UFOVP814_20</name>
</gene>